<evidence type="ECO:0000256" key="1">
    <source>
        <dbReference type="ARBA" id="ARBA00023015"/>
    </source>
</evidence>
<gene>
    <name evidence="5" type="ordered locus">Acav_1169</name>
</gene>
<dbReference type="KEGG" id="aaa:Acav_1169"/>
<dbReference type="PRINTS" id="PR00033">
    <property type="entry name" value="HTHASNC"/>
</dbReference>
<dbReference type="PANTHER" id="PTHR30154">
    <property type="entry name" value="LEUCINE-RESPONSIVE REGULATORY PROTEIN"/>
    <property type="match status" value="1"/>
</dbReference>
<accession>F0QCU8</accession>
<dbReference type="OrthoDB" id="8526125at2"/>
<dbReference type="HOGENOM" id="CLU_091233_0_0_4"/>
<dbReference type="GO" id="GO:0006355">
    <property type="term" value="P:regulation of DNA-templated transcription"/>
    <property type="evidence" value="ECO:0007669"/>
    <property type="project" value="UniProtKB-ARBA"/>
</dbReference>
<dbReference type="Proteomes" id="UP000002482">
    <property type="component" value="Chromosome"/>
</dbReference>
<dbReference type="InterPro" id="IPR036390">
    <property type="entry name" value="WH_DNA-bd_sf"/>
</dbReference>
<evidence type="ECO:0000313" key="6">
    <source>
        <dbReference type="Proteomes" id="UP000002482"/>
    </source>
</evidence>
<sequence length="156" mass="17542">MQTELDRTDRQLLSALQDNARLTSGELAQMAHLSQSPCWRRVKRLEEDGVIAGYHASLNRRALGLGVMVFVMIGIDHQTEASSLPFEEAVCAIPEVVMFHGISGPEDFMLVVVTRDLDAYSELLQNRLHRLPGVRRVHSYFSLQEFKGRIGDLPVP</sequence>
<dbReference type="PROSITE" id="PS50956">
    <property type="entry name" value="HTH_ASNC_2"/>
    <property type="match status" value="1"/>
</dbReference>
<keyword evidence="2" id="KW-0238">DNA-binding</keyword>
<proteinExistence type="predicted"/>
<dbReference type="RefSeq" id="WP_013593630.1">
    <property type="nucleotide sequence ID" value="NC_015138.1"/>
</dbReference>
<dbReference type="GeneID" id="34238986"/>
<dbReference type="Gene3D" id="3.30.70.920">
    <property type="match status" value="1"/>
</dbReference>
<dbReference type="Pfam" id="PF01037">
    <property type="entry name" value="AsnC_trans_reg"/>
    <property type="match status" value="1"/>
</dbReference>
<keyword evidence="3" id="KW-0804">Transcription</keyword>
<evidence type="ECO:0000259" key="4">
    <source>
        <dbReference type="PROSITE" id="PS50956"/>
    </source>
</evidence>
<dbReference type="SMART" id="SM00344">
    <property type="entry name" value="HTH_ASNC"/>
    <property type="match status" value="1"/>
</dbReference>
<organism evidence="5 6">
    <name type="scientific">Paracidovorax avenae (strain ATCC 19860 / DSM 7227 / CCUG 15838 / JCM 20985 / LMG 2117 / NCPPB 1011)</name>
    <name type="common">Acidovorax avenae</name>
    <dbReference type="NCBI Taxonomy" id="643561"/>
    <lineage>
        <taxon>Bacteria</taxon>
        <taxon>Pseudomonadati</taxon>
        <taxon>Pseudomonadota</taxon>
        <taxon>Betaproteobacteria</taxon>
        <taxon>Burkholderiales</taxon>
        <taxon>Comamonadaceae</taxon>
        <taxon>Paracidovorax</taxon>
    </lineage>
</organism>
<name>F0QCU8_PARA1</name>
<dbReference type="AlphaFoldDB" id="F0QCU8"/>
<feature type="domain" description="HTH asnC-type" evidence="4">
    <location>
        <begin position="5"/>
        <end position="66"/>
    </location>
</feature>
<dbReference type="InterPro" id="IPR019887">
    <property type="entry name" value="Tscrpt_reg_AsnC/Lrp_C"/>
</dbReference>
<dbReference type="InterPro" id="IPR019888">
    <property type="entry name" value="Tscrpt_reg_AsnC-like"/>
</dbReference>
<dbReference type="EMBL" id="CP002521">
    <property type="protein sequence ID" value="ADX45091.1"/>
    <property type="molecule type" value="Genomic_DNA"/>
</dbReference>
<evidence type="ECO:0000313" key="5">
    <source>
        <dbReference type="EMBL" id="ADX45091.1"/>
    </source>
</evidence>
<dbReference type="InterPro" id="IPR000485">
    <property type="entry name" value="AsnC-type_HTH_dom"/>
</dbReference>
<dbReference type="Gene3D" id="1.10.10.10">
    <property type="entry name" value="Winged helix-like DNA-binding domain superfamily/Winged helix DNA-binding domain"/>
    <property type="match status" value="1"/>
</dbReference>
<dbReference type="SUPFAM" id="SSF46785">
    <property type="entry name" value="Winged helix' DNA-binding domain"/>
    <property type="match status" value="1"/>
</dbReference>
<dbReference type="InterPro" id="IPR036388">
    <property type="entry name" value="WH-like_DNA-bd_sf"/>
</dbReference>
<dbReference type="GO" id="GO:0043200">
    <property type="term" value="P:response to amino acid"/>
    <property type="evidence" value="ECO:0007669"/>
    <property type="project" value="TreeGrafter"/>
</dbReference>
<keyword evidence="6" id="KW-1185">Reference proteome</keyword>
<evidence type="ECO:0000256" key="3">
    <source>
        <dbReference type="ARBA" id="ARBA00023163"/>
    </source>
</evidence>
<dbReference type="InterPro" id="IPR011991">
    <property type="entry name" value="ArsR-like_HTH"/>
</dbReference>
<reference evidence="5" key="1">
    <citation type="submission" date="2011-02" db="EMBL/GenBank/DDBJ databases">
        <title>Complete sequence of Acidovorax avenae subsp. avenae ATCC 19860.</title>
        <authorList>
            <consortium name="US DOE Joint Genome Institute"/>
            <person name="Lucas S."/>
            <person name="Copeland A."/>
            <person name="Lapidus A."/>
            <person name="Cheng J.-F."/>
            <person name="Goodwin L."/>
            <person name="Pitluck S."/>
            <person name="Chertkov O."/>
            <person name="Held B."/>
            <person name="Detter J.C."/>
            <person name="Han C."/>
            <person name="Tapia R."/>
            <person name="Land M."/>
            <person name="Hauser L."/>
            <person name="Kyrpides N."/>
            <person name="Ivanova N."/>
            <person name="Ovchinnikova G."/>
            <person name="Pagani I."/>
            <person name="Gordon S."/>
            <person name="Woyke T."/>
        </authorList>
    </citation>
    <scope>NUCLEOTIDE SEQUENCE</scope>
    <source>
        <strain evidence="5">ATCC 19860</strain>
    </source>
</reference>
<dbReference type="Pfam" id="PF13412">
    <property type="entry name" value="HTH_24"/>
    <property type="match status" value="1"/>
</dbReference>
<dbReference type="GO" id="GO:0043565">
    <property type="term" value="F:sequence-specific DNA binding"/>
    <property type="evidence" value="ECO:0007669"/>
    <property type="project" value="InterPro"/>
</dbReference>
<dbReference type="SUPFAM" id="SSF54909">
    <property type="entry name" value="Dimeric alpha+beta barrel"/>
    <property type="match status" value="1"/>
</dbReference>
<dbReference type="GO" id="GO:0005829">
    <property type="term" value="C:cytosol"/>
    <property type="evidence" value="ECO:0007669"/>
    <property type="project" value="TreeGrafter"/>
</dbReference>
<dbReference type="CDD" id="cd00090">
    <property type="entry name" value="HTH_ARSR"/>
    <property type="match status" value="1"/>
</dbReference>
<keyword evidence="1" id="KW-0805">Transcription regulation</keyword>
<dbReference type="PANTHER" id="PTHR30154:SF34">
    <property type="entry name" value="TRANSCRIPTIONAL REGULATOR AZLB"/>
    <property type="match status" value="1"/>
</dbReference>
<protein>
    <submittedName>
        <fullName evidence="5">Transcriptional regulator, AsnC family</fullName>
    </submittedName>
</protein>
<evidence type="ECO:0000256" key="2">
    <source>
        <dbReference type="ARBA" id="ARBA00023125"/>
    </source>
</evidence>
<dbReference type="InterPro" id="IPR011008">
    <property type="entry name" value="Dimeric_a/b-barrel"/>
</dbReference>